<evidence type="ECO:0000313" key="2">
    <source>
        <dbReference type="Proteomes" id="UP000321491"/>
    </source>
</evidence>
<dbReference type="InterPro" id="IPR001539">
    <property type="entry name" value="Peptidase_U32"/>
</dbReference>
<proteinExistence type="predicted"/>
<accession>A0A511V1W2</accession>
<dbReference type="Proteomes" id="UP000321491">
    <property type="component" value="Unassembled WGS sequence"/>
</dbReference>
<sequence>MIELIATAESIDQAEQLLEAGVDKLYIGEEAFGLRLPESFTLDEIAHITDKAHAKGKEICVAVNAIMHNDRIKTVIPYLKELEKIKVDEITVGDPGVIHLINKNEINIPYIYDAQTMVTSANQINFWVKRGAKGAVLARELPYEELKEMRKQVTVPLEILVYGATCIHQSLRPLVQNYVNFTKQNTKTDKDAGLFVSEKKDPETHYSVYEDINGTHIFATDDVNLLPFLDQLVETGLTTWKLDGIFTKGESFVEIAKLFVRAKEAFINKEWSNDLMKSLQEKLESLHPEERSMSAGFYTMDPSDVK</sequence>
<dbReference type="PANTHER" id="PTHR30217">
    <property type="entry name" value="PEPTIDASE U32 FAMILY"/>
    <property type="match status" value="1"/>
</dbReference>
<evidence type="ECO:0000313" key="1">
    <source>
        <dbReference type="EMBL" id="GEN31898.1"/>
    </source>
</evidence>
<dbReference type="AlphaFoldDB" id="A0A511V1W2"/>
<dbReference type="OrthoDB" id="9807498at2"/>
<dbReference type="PANTHER" id="PTHR30217:SF12">
    <property type="entry name" value="U32 FAMILY PEPTIDASE"/>
    <property type="match status" value="1"/>
</dbReference>
<dbReference type="RefSeq" id="WP_146938278.1">
    <property type="nucleotide sequence ID" value="NZ_BJXW01000025.1"/>
</dbReference>
<dbReference type="EMBL" id="BJXW01000025">
    <property type="protein sequence ID" value="GEN31898.1"/>
    <property type="molecule type" value="Genomic_DNA"/>
</dbReference>
<comment type="caution">
    <text evidence="1">The sequence shown here is derived from an EMBL/GenBank/DDBJ whole genome shotgun (WGS) entry which is preliminary data.</text>
</comment>
<dbReference type="Pfam" id="PF01136">
    <property type="entry name" value="Peptidase_U32"/>
    <property type="match status" value="1"/>
</dbReference>
<dbReference type="InterPro" id="IPR051454">
    <property type="entry name" value="RNA/ubiquinone_mod_enzymes"/>
</dbReference>
<keyword evidence="2" id="KW-1185">Reference proteome</keyword>
<protein>
    <submittedName>
        <fullName evidence="1">Peptidase U32</fullName>
    </submittedName>
</protein>
<organism evidence="1 2">
    <name type="scientific">Cerasibacillus quisquiliarum</name>
    <dbReference type="NCBI Taxonomy" id="227865"/>
    <lineage>
        <taxon>Bacteria</taxon>
        <taxon>Bacillati</taxon>
        <taxon>Bacillota</taxon>
        <taxon>Bacilli</taxon>
        <taxon>Bacillales</taxon>
        <taxon>Bacillaceae</taxon>
        <taxon>Cerasibacillus</taxon>
    </lineage>
</organism>
<gene>
    <name evidence="1" type="ORF">CQU01_21360</name>
</gene>
<reference evidence="1 2" key="1">
    <citation type="submission" date="2019-07" db="EMBL/GenBank/DDBJ databases">
        <title>Whole genome shotgun sequence of Cerasibacillus quisquiliarum NBRC 102429.</title>
        <authorList>
            <person name="Hosoyama A."/>
            <person name="Uohara A."/>
            <person name="Ohji S."/>
            <person name="Ichikawa N."/>
        </authorList>
    </citation>
    <scope>NUCLEOTIDE SEQUENCE [LARGE SCALE GENOMIC DNA]</scope>
    <source>
        <strain evidence="1 2">NBRC 102429</strain>
    </source>
</reference>
<name>A0A511V1W2_9BACI</name>